<protein>
    <recommendedName>
        <fullName evidence="6">Acyl-CoA dehydrogenase/oxidase C-terminal domain-containing protein</fullName>
    </recommendedName>
</protein>
<dbReference type="InterPro" id="IPR009075">
    <property type="entry name" value="AcylCo_DH/oxidase_C"/>
</dbReference>
<comment type="cofactor">
    <cofactor evidence="1">
        <name>FAD</name>
        <dbReference type="ChEBI" id="CHEBI:57692"/>
    </cofactor>
</comment>
<keyword evidence="8" id="KW-1185">Reference proteome</keyword>
<evidence type="ECO:0000256" key="1">
    <source>
        <dbReference type="ARBA" id="ARBA00001974"/>
    </source>
</evidence>
<dbReference type="InterPro" id="IPR037069">
    <property type="entry name" value="AcylCoA_DH/ox_N_sf"/>
</dbReference>
<feature type="domain" description="Acyl-CoA dehydrogenase/oxidase C-terminal" evidence="6">
    <location>
        <begin position="102"/>
        <end position="208"/>
    </location>
</feature>
<reference evidence="8" key="1">
    <citation type="journal article" date="2019" name="Int. J. Syst. Evol. Microbiol.">
        <title>The Global Catalogue of Microorganisms (GCM) 10K type strain sequencing project: providing services to taxonomists for standard genome sequencing and annotation.</title>
        <authorList>
            <consortium name="The Broad Institute Genomics Platform"/>
            <consortium name="The Broad Institute Genome Sequencing Center for Infectious Disease"/>
            <person name="Wu L."/>
            <person name="Ma J."/>
        </authorList>
    </citation>
    <scope>NUCLEOTIDE SEQUENCE [LARGE SCALE GENOMIC DNA]</scope>
    <source>
        <strain evidence="8">CGMCC 1.15959</strain>
    </source>
</reference>
<comment type="similarity">
    <text evidence="2">Belongs to the acyl-CoA dehydrogenase family.</text>
</comment>
<dbReference type="Gene3D" id="1.10.540.10">
    <property type="entry name" value="Acyl-CoA dehydrogenase/oxidase, N-terminal domain"/>
    <property type="match status" value="1"/>
</dbReference>
<comment type="caution">
    <text evidence="7">The sequence shown here is derived from an EMBL/GenBank/DDBJ whole genome shotgun (WGS) entry which is preliminary data.</text>
</comment>
<evidence type="ECO:0000256" key="5">
    <source>
        <dbReference type="ARBA" id="ARBA00023002"/>
    </source>
</evidence>
<evidence type="ECO:0000259" key="6">
    <source>
        <dbReference type="Pfam" id="PF00441"/>
    </source>
</evidence>
<evidence type="ECO:0000256" key="4">
    <source>
        <dbReference type="ARBA" id="ARBA00022827"/>
    </source>
</evidence>
<dbReference type="Gene3D" id="1.20.140.10">
    <property type="entry name" value="Butyryl-CoA Dehydrogenase, subunit A, domain 3"/>
    <property type="match status" value="1"/>
</dbReference>
<dbReference type="PANTHER" id="PTHR43884:SF20">
    <property type="entry name" value="ACYL-COA DEHYDROGENASE FADE28"/>
    <property type="match status" value="1"/>
</dbReference>
<evidence type="ECO:0000256" key="3">
    <source>
        <dbReference type="ARBA" id="ARBA00022630"/>
    </source>
</evidence>
<evidence type="ECO:0000313" key="8">
    <source>
        <dbReference type="Proteomes" id="UP000619041"/>
    </source>
</evidence>
<proteinExistence type="inferred from homology"/>
<dbReference type="RefSeq" id="WP_188643592.1">
    <property type="nucleotide sequence ID" value="NZ_BMKL01000001.1"/>
</dbReference>
<dbReference type="Proteomes" id="UP000619041">
    <property type="component" value="Unassembled WGS sequence"/>
</dbReference>
<name>A0ABQ1S2T1_9SPHN</name>
<dbReference type="InterPro" id="IPR036250">
    <property type="entry name" value="AcylCo_DH-like_C"/>
</dbReference>
<evidence type="ECO:0000313" key="7">
    <source>
        <dbReference type="EMBL" id="GGD87551.1"/>
    </source>
</evidence>
<dbReference type="Pfam" id="PF00441">
    <property type="entry name" value="Acyl-CoA_dh_1"/>
    <property type="match status" value="1"/>
</dbReference>
<dbReference type="InterPro" id="IPR009100">
    <property type="entry name" value="AcylCoA_DH/oxidase_NM_dom_sf"/>
</dbReference>
<keyword evidence="3" id="KW-0285">Flavoprotein</keyword>
<dbReference type="EMBL" id="BMKL01000001">
    <property type="protein sequence ID" value="GGD87551.1"/>
    <property type="molecule type" value="Genomic_DNA"/>
</dbReference>
<accession>A0ABQ1S2T1</accession>
<organism evidence="7 8">
    <name type="scientific">Tsuneonella deserti</name>
    <dbReference type="NCBI Taxonomy" id="2035528"/>
    <lineage>
        <taxon>Bacteria</taxon>
        <taxon>Pseudomonadati</taxon>
        <taxon>Pseudomonadota</taxon>
        <taxon>Alphaproteobacteria</taxon>
        <taxon>Sphingomonadales</taxon>
        <taxon>Erythrobacteraceae</taxon>
        <taxon>Tsuneonella</taxon>
    </lineage>
</organism>
<keyword evidence="4" id="KW-0274">FAD</keyword>
<evidence type="ECO:0000256" key="2">
    <source>
        <dbReference type="ARBA" id="ARBA00009347"/>
    </source>
</evidence>
<dbReference type="SUPFAM" id="SSF56645">
    <property type="entry name" value="Acyl-CoA dehydrogenase NM domain-like"/>
    <property type="match status" value="1"/>
</dbReference>
<keyword evidence="5" id="KW-0560">Oxidoreductase</keyword>
<gene>
    <name evidence="7" type="ORF">GCM10011515_03910</name>
</gene>
<dbReference type="SUPFAM" id="SSF47203">
    <property type="entry name" value="Acyl-CoA dehydrogenase C-terminal domain-like"/>
    <property type="match status" value="1"/>
</dbReference>
<dbReference type="PANTHER" id="PTHR43884">
    <property type="entry name" value="ACYL-COA DEHYDROGENASE"/>
    <property type="match status" value="1"/>
</dbReference>
<sequence>MSGTEFLEPFERMVGQLFPPARVREIDGGSAWDRERQEIEESGFIDSMVAEHDGGAGLSLSDTVALWRVLGRHAAPLAIGEAMIDRASPSAVQHEAARLLLTSAAISGAADHVLVATVDYAGTRVQFGKPIGRQQALQQQLALMAEDCLAVRLSVELAAMGEARWPATLRTAAAKTVASSAAPRIASVAHAIHGAIGISEEYDLQLHTGRLHQWRLALGSEGRWSRQLGSAVLASNLTALDWTRAELFGEV</sequence>